<feature type="domain" description="CSD" evidence="5">
    <location>
        <begin position="149"/>
        <end position="213"/>
    </location>
</feature>
<proteinExistence type="predicted"/>
<reference evidence="6 7" key="1">
    <citation type="submission" date="2023-06" db="EMBL/GenBank/DDBJ databases">
        <title>Thiopseudomonas sp. CY1220 draft genome sequence.</title>
        <authorList>
            <person name="Zhao G."/>
            <person name="An M."/>
        </authorList>
    </citation>
    <scope>NUCLEOTIDE SEQUENCE [LARGE SCALE GENOMIC DNA]</scope>
    <source>
        <strain evidence="6 7">CY1220</strain>
    </source>
</reference>
<dbReference type="PRINTS" id="PR00050">
    <property type="entry name" value="COLDSHOCK"/>
</dbReference>
<dbReference type="Gene3D" id="2.40.50.140">
    <property type="entry name" value="Nucleic acid-binding proteins"/>
    <property type="match status" value="1"/>
</dbReference>
<dbReference type="PROSITE" id="PS51857">
    <property type="entry name" value="CSD_2"/>
    <property type="match status" value="1"/>
</dbReference>
<evidence type="ECO:0000259" key="5">
    <source>
        <dbReference type="PROSITE" id="PS51857"/>
    </source>
</evidence>
<feature type="transmembrane region" description="Helical" evidence="4">
    <location>
        <begin position="104"/>
        <end position="124"/>
    </location>
</feature>
<evidence type="ECO:0000313" key="6">
    <source>
        <dbReference type="EMBL" id="MDM7857285.1"/>
    </source>
</evidence>
<dbReference type="SMART" id="SM00357">
    <property type="entry name" value="CSP"/>
    <property type="match status" value="1"/>
</dbReference>
<feature type="transmembrane region" description="Helical" evidence="4">
    <location>
        <begin position="77"/>
        <end position="98"/>
    </location>
</feature>
<keyword evidence="4" id="KW-1133">Transmembrane helix</keyword>
<evidence type="ECO:0000256" key="3">
    <source>
        <dbReference type="RuleBase" id="RU000408"/>
    </source>
</evidence>
<gene>
    <name evidence="6" type="ORF">QEZ41_03185</name>
</gene>
<dbReference type="InterPro" id="IPR051373">
    <property type="entry name" value="Lin-28_RNA-binding"/>
</dbReference>
<keyword evidence="2" id="KW-0963">Cytoplasm</keyword>
<evidence type="ECO:0000256" key="1">
    <source>
        <dbReference type="ARBA" id="ARBA00004496"/>
    </source>
</evidence>
<dbReference type="PANTHER" id="PTHR46109:SF1">
    <property type="entry name" value="PROTEIN LIN-28 HOMOLOG"/>
    <property type="match status" value="1"/>
</dbReference>
<dbReference type="InterPro" id="IPR019844">
    <property type="entry name" value="CSD_CS"/>
</dbReference>
<dbReference type="InterPro" id="IPR012340">
    <property type="entry name" value="NA-bd_OB-fold"/>
</dbReference>
<dbReference type="PANTHER" id="PTHR46109">
    <property type="entry name" value="PROTEIN LIN-28"/>
    <property type="match status" value="1"/>
</dbReference>
<dbReference type="InterPro" id="IPR048090">
    <property type="entry name" value="CSP_N_ext_dom"/>
</dbReference>
<protein>
    <submittedName>
        <fullName evidence="6">Cold shock domain-containing protein</fullName>
    </submittedName>
</protein>
<dbReference type="NCBIfam" id="NF041604">
    <property type="entry name" value="CSP_NTE_dom"/>
    <property type="match status" value="1"/>
</dbReference>
<dbReference type="Pfam" id="PF00313">
    <property type="entry name" value="CSD"/>
    <property type="match status" value="1"/>
</dbReference>
<comment type="caution">
    <text evidence="6">The sequence shown here is derived from an EMBL/GenBank/DDBJ whole genome shotgun (WGS) entry which is preliminary data.</text>
</comment>
<evidence type="ECO:0000256" key="2">
    <source>
        <dbReference type="ARBA" id="ARBA00022490"/>
    </source>
</evidence>
<accession>A0ABT7SM67</accession>
<evidence type="ECO:0000256" key="4">
    <source>
        <dbReference type="SAM" id="Phobius"/>
    </source>
</evidence>
<keyword evidence="7" id="KW-1185">Reference proteome</keyword>
<organism evidence="6 7">
    <name type="scientific">Thiopseudomonas acetoxidans</name>
    <dbReference type="NCBI Taxonomy" id="3041622"/>
    <lineage>
        <taxon>Bacteria</taxon>
        <taxon>Pseudomonadati</taxon>
        <taxon>Pseudomonadota</taxon>
        <taxon>Gammaproteobacteria</taxon>
        <taxon>Pseudomonadales</taxon>
        <taxon>Pseudomonadaceae</taxon>
        <taxon>Thiopseudomonas</taxon>
    </lineage>
</organism>
<dbReference type="InterPro" id="IPR011129">
    <property type="entry name" value="CSD"/>
</dbReference>
<dbReference type="SUPFAM" id="SSF50249">
    <property type="entry name" value="Nucleic acid-binding proteins"/>
    <property type="match status" value="1"/>
</dbReference>
<dbReference type="RefSeq" id="WP_289409930.1">
    <property type="nucleotide sequence ID" value="NZ_JAUCDY010000002.1"/>
</dbReference>
<evidence type="ECO:0000313" key="7">
    <source>
        <dbReference type="Proteomes" id="UP001241056"/>
    </source>
</evidence>
<keyword evidence="4" id="KW-0472">Membrane</keyword>
<dbReference type="Proteomes" id="UP001241056">
    <property type="component" value="Unassembled WGS sequence"/>
</dbReference>
<dbReference type="EMBL" id="JAUCDY010000002">
    <property type="protein sequence ID" value="MDM7857285.1"/>
    <property type="molecule type" value="Genomic_DNA"/>
</dbReference>
<name>A0ABT7SM67_9GAMM</name>
<comment type="subcellular location">
    <subcellularLocation>
        <location evidence="1 3">Cytoplasm</location>
    </subcellularLocation>
</comment>
<keyword evidence="4" id="KW-0812">Transmembrane</keyword>
<feature type="transmembrane region" description="Helical" evidence="4">
    <location>
        <begin position="45"/>
        <end position="65"/>
    </location>
</feature>
<dbReference type="InterPro" id="IPR002059">
    <property type="entry name" value="CSP_DNA-bd"/>
</dbReference>
<dbReference type="CDD" id="cd04458">
    <property type="entry name" value="CSP_CDS"/>
    <property type="match status" value="1"/>
</dbReference>
<sequence>MSSNTQDYSNTRTFSDLLKPLHFFLGLLSFALAIVLSVAQQLGDTNVLLLACFGLINMLFAPVVPRWKCSSKQNLQNIVSVMVLAVALMQAIFVVIKLEGSDGYNASAFSVAVLLAATIIHLMLHYNRQPKKQAATATYETVGEAEGDRELGTVKWFNTAKGFGFISRDSGEDIFVHFRAIRGEGHRVLVEGERVEFYVMERDKGLQAEDVVKL</sequence>
<feature type="transmembrane region" description="Helical" evidence="4">
    <location>
        <begin position="21"/>
        <end position="39"/>
    </location>
</feature>
<dbReference type="PROSITE" id="PS00352">
    <property type="entry name" value="CSD_1"/>
    <property type="match status" value="1"/>
</dbReference>